<gene>
    <name evidence="1" type="ORF">FM110_05065</name>
</gene>
<dbReference type="InterPro" id="IPR006058">
    <property type="entry name" value="2Fe2S_fd_BS"/>
</dbReference>
<dbReference type="PROSITE" id="PS00197">
    <property type="entry name" value="2FE2S_FER_1"/>
    <property type="match status" value="1"/>
</dbReference>
<evidence type="ECO:0000313" key="1">
    <source>
        <dbReference type="EMBL" id="SLM90512.1"/>
    </source>
</evidence>
<evidence type="ECO:0000313" key="2">
    <source>
        <dbReference type="Proteomes" id="UP000195981"/>
    </source>
</evidence>
<organism evidence="1 2">
    <name type="scientific">Brachybacterium nesterenkovii</name>
    <dbReference type="NCBI Taxonomy" id="47847"/>
    <lineage>
        <taxon>Bacteria</taxon>
        <taxon>Bacillati</taxon>
        <taxon>Actinomycetota</taxon>
        <taxon>Actinomycetes</taxon>
        <taxon>Micrococcales</taxon>
        <taxon>Dermabacteraceae</taxon>
        <taxon>Brachybacterium</taxon>
    </lineage>
</organism>
<name>A0A1X6WXJ4_9MICO</name>
<dbReference type="InterPro" id="IPR036388">
    <property type="entry name" value="WH-like_DNA-bd_sf"/>
</dbReference>
<protein>
    <recommendedName>
        <fullName evidence="3">Transcriptional regulator HTH-type FeoC domain-containing protein</fullName>
    </recommendedName>
</protein>
<evidence type="ECO:0008006" key="3">
    <source>
        <dbReference type="Google" id="ProtNLM"/>
    </source>
</evidence>
<dbReference type="AlphaFoldDB" id="A0A1X6WXJ4"/>
<sequence>MMAAVRDGASTPPMIAQATDLPVPVVRAVLVQLERTGALTVSSTGAGCASGGCGSCPVAAAGPAPCASRAPDGARVLELRAR</sequence>
<dbReference type="GO" id="GO:0051537">
    <property type="term" value="F:2 iron, 2 sulfur cluster binding"/>
    <property type="evidence" value="ECO:0007669"/>
    <property type="project" value="InterPro"/>
</dbReference>
<proteinExistence type="predicted"/>
<accession>A0A1X6WXJ4</accession>
<dbReference type="Gene3D" id="1.10.10.10">
    <property type="entry name" value="Winged helix-like DNA-binding domain superfamily/Winged helix DNA-binding domain"/>
    <property type="match status" value="1"/>
</dbReference>
<dbReference type="EMBL" id="FWFG01000048">
    <property type="protein sequence ID" value="SLM90512.1"/>
    <property type="molecule type" value="Genomic_DNA"/>
</dbReference>
<keyword evidence="2" id="KW-1185">Reference proteome</keyword>
<dbReference type="Proteomes" id="UP000195981">
    <property type="component" value="Unassembled WGS sequence"/>
</dbReference>
<reference evidence="1 2" key="1">
    <citation type="submission" date="2017-02" db="EMBL/GenBank/DDBJ databases">
        <authorList>
            <person name="Peterson S.W."/>
        </authorList>
    </citation>
    <scope>NUCLEOTIDE SEQUENCE [LARGE SCALE GENOMIC DNA]</scope>
    <source>
        <strain evidence="1 2">CIP104813</strain>
    </source>
</reference>